<feature type="non-terminal residue" evidence="2">
    <location>
        <position position="1"/>
    </location>
</feature>
<evidence type="ECO:0000313" key="2">
    <source>
        <dbReference type="EMBL" id="RFT26272.1"/>
    </source>
</evidence>
<evidence type="ECO:0000313" key="3">
    <source>
        <dbReference type="Proteomes" id="UP000258379"/>
    </source>
</evidence>
<dbReference type="EMBL" id="NNRU01000012">
    <property type="protein sequence ID" value="RFT26272.1"/>
    <property type="molecule type" value="Genomic_DNA"/>
</dbReference>
<dbReference type="AlphaFoldDB" id="A0A3E2C3D0"/>
<comment type="caution">
    <text evidence="2">The sequence shown here is derived from an EMBL/GenBank/DDBJ whole genome shotgun (WGS) entry which is preliminary data.</text>
</comment>
<reference evidence="2 3" key="1">
    <citation type="submission" date="2017-07" db="EMBL/GenBank/DDBJ databases">
        <title>A comparative genomics approach to explaining the enigmatic role of Gardnerella vaginalis in the vaginal microbiome.</title>
        <authorList>
            <person name="Vancuren S.J."/>
            <person name="Hill J.E."/>
        </authorList>
    </citation>
    <scope>NUCLEOTIDE SEQUENCE [LARGE SCALE GENOMIC DNA]</scope>
    <source>
        <strain evidence="2 3">WP023</strain>
    </source>
</reference>
<proteinExistence type="predicted"/>
<feature type="compositionally biased region" description="Basic and acidic residues" evidence="1">
    <location>
        <begin position="22"/>
        <end position="35"/>
    </location>
</feature>
<dbReference type="Proteomes" id="UP000258379">
    <property type="component" value="Unassembled WGS sequence"/>
</dbReference>
<accession>A0A3E2C3D0</accession>
<protein>
    <submittedName>
        <fullName evidence="2">Uncharacterized protein</fullName>
    </submittedName>
</protein>
<feature type="compositionally biased region" description="Low complexity" evidence="1">
    <location>
        <begin position="43"/>
        <end position="56"/>
    </location>
</feature>
<name>A0A3E2C3D0_GARVA</name>
<feature type="non-terminal residue" evidence="2">
    <location>
        <position position="135"/>
    </location>
</feature>
<feature type="compositionally biased region" description="Polar residues" evidence="1">
    <location>
        <begin position="122"/>
        <end position="135"/>
    </location>
</feature>
<organism evidence="2 3">
    <name type="scientific">Gardnerella vaginalis</name>
    <dbReference type="NCBI Taxonomy" id="2702"/>
    <lineage>
        <taxon>Bacteria</taxon>
        <taxon>Bacillati</taxon>
        <taxon>Actinomycetota</taxon>
        <taxon>Actinomycetes</taxon>
        <taxon>Bifidobacteriales</taxon>
        <taxon>Bifidobacteriaceae</taxon>
        <taxon>Gardnerella</taxon>
    </lineage>
</organism>
<sequence>NDISAKSRGLAQSHASKQSQEIIRKQKSDSEDHESNFANADPSSSETRLTSSSDYSGSVADNKADKRNDPTDADKPKNDEVSTQKSVKAAKDDRASTDSTNNGEKKSEVKPNKDGIYDFSNDKNVTNPFPNVITP</sequence>
<feature type="compositionally biased region" description="Basic and acidic residues" evidence="1">
    <location>
        <begin position="62"/>
        <end position="82"/>
    </location>
</feature>
<evidence type="ECO:0000256" key="1">
    <source>
        <dbReference type="SAM" id="MobiDB-lite"/>
    </source>
</evidence>
<feature type="region of interest" description="Disordered" evidence="1">
    <location>
        <begin position="1"/>
        <end position="135"/>
    </location>
</feature>
<gene>
    <name evidence="2" type="ORF">CG405_09195</name>
</gene>
<feature type="compositionally biased region" description="Basic and acidic residues" evidence="1">
    <location>
        <begin position="103"/>
        <end position="116"/>
    </location>
</feature>